<gene>
    <name evidence="2" type="ORF">chiPu_0024076</name>
</gene>
<sequence length="97" mass="10576">MARVGEARRQAPTNRQSHCCILIADDVWGRLLRRVGRARRRAQPISVGGPAALLRRRIRDGEIGATAGSGVRFHQSAGSYPHIASAGREGETKYGEK</sequence>
<keyword evidence="3" id="KW-1185">Reference proteome</keyword>
<evidence type="ECO:0000313" key="3">
    <source>
        <dbReference type="Proteomes" id="UP000287033"/>
    </source>
</evidence>
<proteinExistence type="predicted"/>
<feature type="compositionally biased region" description="Basic and acidic residues" evidence="1">
    <location>
        <begin position="88"/>
        <end position="97"/>
    </location>
</feature>
<comment type="caution">
    <text evidence="2">The sequence shown here is derived from an EMBL/GenBank/DDBJ whole genome shotgun (WGS) entry which is preliminary data.</text>
</comment>
<organism evidence="2 3">
    <name type="scientific">Chiloscyllium punctatum</name>
    <name type="common">Brownbanded bambooshark</name>
    <name type="synonym">Hemiscyllium punctatum</name>
    <dbReference type="NCBI Taxonomy" id="137246"/>
    <lineage>
        <taxon>Eukaryota</taxon>
        <taxon>Metazoa</taxon>
        <taxon>Chordata</taxon>
        <taxon>Craniata</taxon>
        <taxon>Vertebrata</taxon>
        <taxon>Chondrichthyes</taxon>
        <taxon>Elasmobranchii</taxon>
        <taxon>Galeomorphii</taxon>
        <taxon>Galeoidea</taxon>
        <taxon>Orectolobiformes</taxon>
        <taxon>Hemiscylliidae</taxon>
        <taxon>Chiloscyllium</taxon>
    </lineage>
</organism>
<reference evidence="2 3" key="1">
    <citation type="journal article" date="2018" name="Nat. Ecol. Evol.">
        <title>Shark genomes provide insights into elasmobranch evolution and the origin of vertebrates.</title>
        <authorList>
            <person name="Hara Y"/>
            <person name="Yamaguchi K"/>
            <person name="Onimaru K"/>
            <person name="Kadota M"/>
            <person name="Koyanagi M"/>
            <person name="Keeley SD"/>
            <person name="Tatsumi K"/>
            <person name="Tanaka K"/>
            <person name="Motone F"/>
            <person name="Kageyama Y"/>
            <person name="Nozu R"/>
            <person name="Adachi N"/>
            <person name="Nishimura O"/>
            <person name="Nakagawa R"/>
            <person name="Tanegashima C"/>
            <person name="Kiyatake I"/>
            <person name="Matsumoto R"/>
            <person name="Murakumo K"/>
            <person name="Nishida K"/>
            <person name="Terakita A"/>
            <person name="Kuratani S"/>
            <person name="Sato K"/>
            <person name="Hyodo S Kuraku.S."/>
        </authorList>
    </citation>
    <scope>NUCLEOTIDE SEQUENCE [LARGE SCALE GENOMIC DNA]</scope>
</reference>
<evidence type="ECO:0000313" key="2">
    <source>
        <dbReference type="EMBL" id="GCC40476.1"/>
    </source>
</evidence>
<dbReference type="Proteomes" id="UP000287033">
    <property type="component" value="Unassembled WGS sequence"/>
</dbReference>
<name>A0A401TCT9_CHIPU</name>
<feature type="region of interest" description="Disordered" evidence="1">
    <location>
        <begin position="68"/>
        <end position="97"/>
    </location>
</feature>
<dbReference type="AlphaFoldDB" id="A0A401TCT9"/>
<protein>
    <submittedName>
        <fullName evidence="2">Uncharacterized protein</fullName>
    </submittedName>
</protein>
<dbReference type="EMBL" id="BEZZ01032302">
    <property type="protein sequence ID" value="GCC40476.1"/>
    <property type="molecule type" value="Genomic_DNA"/>
</dbReference>
<accession>A0A401TCT9</accession>
<evidence type="ECO:0000256" key="1">
    <source>
        <dbReference type="SAM" id="MobiDB-lite"/>
    </source>
</evidence>